<gene>
    <name evidence="1" type="ORF">PENTCL1PPCAC_24111</name>
</gene>
<organism evidence="1 2">
    <name type="scientific">Pristionchus entomophagus</name>
    <dbReference type="NCBI Taxonomy" id="358040"/>
    <lineage>
        <taxon>Eukaryota</taxon>
        <taxon>Metazoa</taxon>
        <taxon>Ecdysozoa</taxon>
        <taxon>Nematoda</taxon>
        <taxon>Chromadorea</taxon>
        <taxon>Rhabditida</taxon>
        <taxon>Rhabditina</taxon>
        <taxon>Diplogasteromorpha</taxon>
        <taxon>Diplogasteroidea</taxon>
        <taxon>Neodiplogasteridae</taxon>
        <taxon>Pristionchus</taxon>
    </lineage>
</organism>
<dbReference type="EMBL" id="BTSX01000005">
    <property type="protein sequence ID" value="GMT01937.1"/>
    <property type="molecule type" value="Genomic_DNA"/>
</dbReference>
<comment type="caution">
    <text evidence="1">The sequence shown here is derived from an EMBL/GenBank/DDBJ whole genome shotgun (WGS) entry which is preliminary data.</text>
</comment>
<keyword evidence="2" id="KW-1185">Reference proteome</keyword>
<feature type="non-terminal residue" evidence="1">
    <location>
        <position position="304"/>
    </location>
</feature>
<feature type="non-terminal residue" evidence="1">
    <location>
        <position position="1"/>
    </location>
</feature>
<accession>A0AAV5U5Y1</accession>
<dbReference type="Proteomes" id="UP001432027">
    <property type="component" value="Unassembled WGS sequence"/>
</dbReference>
<reference evidence="1" key="1">
    <citation type="submission" date="2023-10" db="EMBL/GenBank/DDBJ databases">
        <title>Genome assembly of Pristionchus species.</title>
        <authorList>
            <person name="Yoshida K."/>
            <person name="Sommer R.J."/>
        </authorList>
    </citation>
    <scope>NUCLEOTIDE SEQUENCE</scope>
    <source>
        <strain evidence="1">RS0144</strain>
    </source>
</reference>
<evidence type="ECO:0000313" key="1">
    <source>
        <dbReference type="EMBL" id="GMT01937.1"/>
    </source>
</evidence>
<protein>
    <submittedName>
        <fullName evidence="1">Uncharacterized protein</fullName>
    </submittedName>
</protein>
<dbReference type="AlphaFoldDB" id="A0AAV5U5Y1"/>
<evidence type="ECO:0000313" key="2">
    <source>
        <dbReference type="Proteomes" id="UP001432027"/>
    </source>
</evidence>
<name>A0AAV5U5Y1_9BILA</name>
<proteinExistence type="predicted"/>
<sequence length="304" mass="34718">QTRATTFNDIQTDYDRCGDAALFNDVMESSHIDRLTDEMGRMQTPRQSANTDASMKSLNDTKIECVECKWFDEPYSQAQPNMCELCVNWRWRLPRYGGSPIIDGTKYEIVNTCSLDSFLAVLIFYCAENWQLLEKKIGTSSLYDKWLKHILFSGSEINESKAYLIQECYSNLLKSEQRKYDLESTDYDILKELTKSASVVTFAVRCKSCSTSQSLHKTRFEAITTTPPKETWTDIIVNIVMDIGTCKLIVNEKRCGGEMEVGNVAVNAWFIPVDISLFKRPAKDATKFPIEINVNEKKFKLGGM</sequence>